<keyword evidence="2" id="KW-0731">Sigma factor</keyword>
<dbReference type="PANTHER" id="PTHR43133:SF8">
    <property type="entry name" value="RNA POLYMERASE SIGMA FACTOR HI_1459-RELATED"/>
    <property type="match status" value="1"/>
</dbReference>
<evidence type="ECO:0000259" key="5">
    <source>
        <dbReference type="Pfam" id="PF04542"/>
    </source>
</evidence>
<keyword evidence="4" id="KW-0804">Transcription</keyword>
<evidence type="ECO:0000256" key="2">
    <source>
        <dbReference type="ARBA" id="ARBA00023082"/>
    </source>
</evidence>
<dbReference type="InterPro" id="IPR039425">
    <property type="entry name" value="RNA_pol_sigma-70-like"/>
</dbReference>
<evidence type="ECO:0000256" key="1">
    <source>
        <dbReference type="ARBA" id="ARBA00023015"/>
    </source>
</evidence>
<dbReference type="Pfam" id="PF04542">
    <property type="entry name" value="Sigma70_r2"/>
    <property type="match status" value="1"/>
</dbReference>
<organism evidence="6 7">
    <name type="scientific">Hymenobacter nivis</name>
    <dbReference type="NCBI Taxonomy" id="1850093"/>
    <lineage>
        <taxon>Bacteria</taxon>
        <taxon>Pseudomonadati</taxon>
        <taxon>Bacteroidota</taxon>
        <taxon>Cytophagia</taxon>
        <taxon>Cytophagales</taxon>
        <taxon>Hymenobacteraceae</taxon>
        <taxon>Hymenobacter</taxon>
    </lineage>
</organism>
<accession>A0A502GPQ7</accession>
<keyword evidence="1" id="KW-0805">Transcription regulation</keyword>
<keyword evidence="7" id="KW-1185">Reference proteome</keyword>
<keyword evidence="3" id="KW-0238">DNA-binding</keyword>
<comment type="caution">
    <text evidence="6">The sequence shown here is derived from an EMBL/GenBank/DDBJ whole genome shotgun (WGS) entry which is preliminary data.</text>
</comment>
<dbReference type="InterPro" id="IPR007627">
    <property type="entry name" value="RNA_pol_sigma70_r2"/>
</dbReference>
<feature type="domain" description="RNA polymerase sigma-70 region 2" evidence="5">
    <location>
        <begin position="39"/>
        <end position="108"/>
    </location>
</feature>
<dbReference type="AlphaFoldDB" id="A0A502GPQ7"/>
<dbReference type="GO" id="GO:0003677">
    <property type="term" value="F:DNA binding"/>
    <property type="evidence" value="ECO:0007669"/>
    <property type="project" value="UniProtKB-KW"/>
</dbReference>
<dbReference type="InterPro" id="IPR013325">
    <property type="entry name" value="RNA_pol_sigma_r2"/>
</dbReference>
<name>A0A502GPQ7_9BACT</name>
<dbReference type="OrthoDB" id="1099849at2"/>
<evidence type="ECO:0000313" key="7">
    <source>
        <dbReference type="Proteomes" id="UP000317646"/>
    </source>
</evidence>
<dbReference type="NCBIfam" id="TIGR02937">
    <property type="entry name" value="sigma70-ECF"/>
    <property type="match status" value="1"/>
</dbReference>
<protein>
    <submittedName>
        <fullName evidence="6">Sigma-70 family RNA polymerase sigma factor</fullName>
    </submittedName>
</protein>
<dbReference type="GO" id="GO:0016987">
    <property type="term" value="F:sigma factor activity"/>
    <property type="evidence" value="ECO:0007669"/>
    <property type="project" value="UniProtKB-KW"/>
</dbReference>
<evidence type="ECO:0000256" key="3">
    <source>
        <dbReference type="ARBA" id="ARBA00023125"/>
    </source>
</evidence>
<dbReference type="EMBL" id="RCYZ01000008">
    <property type="protein sequence ID" value="TPG62903.1"/>
    <property type="molecule type" value="Genomic_DNA"/>
</dbReference>
<gene>
    <name evidence="6" type="ORF">EAH73_17705</name>
</gene>
<dbReference type="Proteomes" id="UP000317646">
    <property type="component" value="Unassembled WGS sequence"/>
</dbReference>
<dbReference type="SUPFAM" id="SSF88946">
    <property type="entry name" value="Sigma2 domain of RNA polymerase sigma factors"/>
    <property type="match status" value="1"/>
</dbReference>
<dbReference type="GO" id="GO:0006352">
    <property type="term" value="P:DNA-templated transcription initiation"/>
    <property type="evidence" value="ECO:0007669"/>
    <property type="project" value="InterPro"/>
</dbReference>
<evidence type="ECO:0000313" key="6">
    <source>
        <dbReference type="EMBL" id="TPG62903.1"/>
    </source>
</evidence>
<proteinExistence type="predicted"/>
<evidence type="ECO:0000256" key="4">
    <source>
        <dbReference type="ARBA" id="ARBA00023163"/>
    </source>
</evidence>
<dbReference type="Gene3D" id="1.10.1740.10">
    <property type="match status" value="1"/>
</dbReference>
<dbReference type="PANTHER" id="PTHR43133">
    <property type="entry name" value="RNA POLYMERASE ECF-TYPE SIGMA FACTO"/>
    <property type="match status" value="1"/>
</dbReference>
<sequence>MSRGDSSSSFSSSTPLVPAPDEALIAAIRSGDERALAQLYRLHWPMVSHFVLQNSGSDDDAQDVYQEGVMVFYEKVRDGSLELNCQIKTYLYAVCRRLWLKRLTSKSRFGVRLQDDDDLGPLHHTGAEDDLLAAEEQDRRFTTMSEALDHLGEPCRSLLEGFYLLDKSMQALTAEFGYTNADNAKNQKYKCLVRLKKLFFAHYKEAPL</sequence>
<reference evidence="6 7" key="1">
    <citation type="journal article" date="2019" name="Environ. Microbiol.">
        <title>Species interactions and distinct microbial communities in high Arctic permafrost affected cryosols are associated with the CH4 and CO2 gas fluxes.</title>
        <authorList>
            <person name="Altshuler I."/>
            <person name="Hamel J."/>
            <person name="Turney S."/>
            <person name="Magnuson E."/>
            <person name="Levesque R."/>
            <person name="Greer C."/>
            <person name="Whyte L.G."/>
        </authorList>
    </citation>
    <scope>NUCLEOTIDE SEQUENCE [LARGE SCALE GENOMIC DNA]</scope>
    <source>
        <strain evidence="6 7">S9.2P</strain>
    </source>
</reference>
<dbReference type="InterPro" id="IPR014284">
    <property type="entry name" value="RNA_pol_sigma-70_dom"/>
</dbReference>